<reference evidence="7 8" key="1">
    <citation type="submission" date="2019-02" db="EMBL/GenBank/DDBJ databases">
        <title>Deep-cultivation of Planctomycetes and their phenomic and genomic characterization uncovers novel biology.</title>
        <authorList>
            <person name="Wiegand S."/>
            <person name="Jogler M."/>
            <person name="Boedeker C."/>
            <person name="Pinto D."/>
            <person name="Vollmers J."/>
            <person name="Rivas-Marin E."/>
            <person name="Kohn T."/>
            <person name="Peeters S.H."/>
            <person name="Heuer A."/>
            <person name="Rast P."/>
            <person name="Oberbeckmann S."/>
            <person name="Bunk B."/>
            <person name="Jeske O."/>
            <person name="Meyerdierks A."/>
            <person name="Storesund J.E."/>
            <person name="Kallscheuer N."/>
            <person name="Luecker S."/>
            <person name="Lage O.M."/>
            <person name="Pohl T."/>
            <person name="Merkel B.J."/>
            <person name="Hornburger P."/>
            <person name="Mueller R.-W."/>
            <person name="Bruemmer F."/>
            <person name="Labrenz M."/>
            <person name="Spormann A.M."/>
            <person name="Op den Camp H."/>
            <person name="Overmann J."/>
            <person name="Amann R."/>
            <person name="Jetten M.S.M."/>
            <person name="Mascher T."/>
            <person name="Medema M.H."/>
            <person name="Devos D.P."/>
            <person name="Kaster A.-K."/>
            <person name="Ovreas L."/>
            <person name="Rohde M."/>
            <person name="Galperin M.Y."/>
            <person name="Jogler C."/>
        </authorList>
    </citation>
    <scope>NUCLEOTIDE SEQUENCE [LARGE SCALE GENOMIC DNA]</scope>
    <source>
        <strain evidence="7 8">Pan181</strain>
    </source>
</reference>
<evidence type="ECO:0000256" key="5">
    <source>
        <dbReference type="SAM" id="SignalP"/>
    </source>
</evidence>
<dbReference type="InterPro" id="IPR024079">
    <property type="entry name" value="MetalloPept_cat_dom_sf"/>
</dbReference>
<name>A0A518ALA2_9BACT</name>
<evidence type="ECO:0000256" key="3">
    <source>
        <dbReference type="ARBA" id="ARBA00022801"/>
    </source>
</evidence>
<feature type="domain" description="Peptidase M10 metallopeptidase" evidence="6">
    <location>
        <begin position="91"/>
        <end position="223"/>
    </location>
</feature>
<dbReference type="EMBL" id="CP036278">
    <property type="protein sequence ID" value="QDU55522.1"/>
    <property type="molecule type" value="Genomic_DNA"/>
</dbReference>
<dbReference type="SUPFAM" id="SSF55486">
    <property type="entry name" value="Metalloproteases ('zincins'), catalytic domain"/>
    <property type="match status" value="1"/>
</dbReference>
<dbReference type="GO" id="GO:0004222">
    <property type="term" value="F:metalloendopeptidase activity"/>
    <property type="evidence" value="ECO:0007669"/>
    <property type="project" value="InterPro"/>
</dbReference>
<evidence type="ECO:0000313" key="8">
    <source>
        <dbReference type="Proteomes" id="UP000315750"/>
    </source>
</evidence>
<dbReference type="GO" id="GO:0000272">
    <property type="term" value="P:polysaccharide catabolic process"/>
    <property type="evidence" value="ECO:0007669"/>
    <property type="project" value="InterPro"/>
</dbReference>
<dbReference type="Gene3D" id="1.10.1330.10">
    <property type="entry name" value="Dockerin domain"/>
    <property type="match status" value="1"/>
</dbReference>
<evidence type="ECO:0000256" key="2">
    <source>
        <dbReference type="ARBA" id="ARBA00022723"/>
    </source>
</evidence>
<dbReference type="RefSeq" id="WP_145246371.1">
    <property type="nucleotide sequence ID" value="NZ_CP036278.1"/>
</dbReference>
<dbReference type="OrthoDB" id="242548at2"/>
<keyword evidence="3" id="KW-0378">Hydrolase</keyword>
<dbReference type="InterPro" id="IPR001818">
    <property type="entry name" value="Pept_M10_metallopeptidase"/>
</dbReference>
<evidence type="ECO:0000256" key="1">
    <source>
        <dbReference type="ARBA" id="ARBA00022670"/>
    </source>
</evidence>
<evidence type="ECO:0000256" key="4">
    <source>
        <dbReference type="ARBA" id="ARBA00022833"/>
    </source>
</evidence>
<dbReference type="Pfam" id="PF00413">
    <property type="entry name" value="Peptidase_M10"/>
    <property type="match status" value="1"/>
</dbReference>
<keyword evidence="2" id="KW-0479">Metal-binding</keyword>
<sequence precursor="true">MNILRAVLLLTLGCCLFAGSRLDAYDLGGRWTRTQSDGNGIERGDPVTLLWSIVPDGSSYDRSDNSDLVQFMDNLWNVPTESRINTFTERSWFAPIQDAYDQYSYVSGISMVYVAEQDERGRSTGQFGDMRIGGEAFDTNPNVNVLADNTYPNGGDMRIDTTPGEQVTGYAAFRNLISHESGHGVGLGHTDPVGAESIMEGGLQTHFFGLQFDDVYGVNRLYGDPREKSGGNDGSATATSLGQFEFSGAISLGTDAIDSVVEQFDDDWLGIDGDTDQDWFTFNTLKPGLANISITPLGPSYHTSDQGDFDATQQSDLTLEIYGPGATLITTINSTGLGGSESAEGVSLSAFDDYYVRVVGDQDANQFYQLDVEVELAEVVVEINRRTGAAAIKSELNERVSIFAYELESQVNALDPSDGAWNSLTDQQVGAFSETSATASMLAEQTQSTGLNLEANGQATIGSPYSPTITEPFGTAHADESMSFSYTIREGREFKDVHGVVNFVGDPLFNNVVLSVDPDTGLAKLTNESNTTIQFNGYSIQSESGSLLADSWESLEKQGIENWAESFTTSETVAEYDSTMLTELAPYEVLELGYLFDVDGVQDLTLSFVMESRRVSHSGDLLFEEVVYELASLPGDYNSDGIVDLADYTLWRDSLGATGLKLAADGNRDFIVDAADYDVWKSQFGQVLDSTGPSEAQVPEPTGVWLLLGIVGLASIACARSR</sequence>
<dbReference type="KEGG" id="amuc:Pan181_17140"/>
<keyword evidence="1" id="KW-0645">Protease</keyword>
<dbReference type="AlphaFoldDB" id="A0A518ALA2"/>
<gene>
    <name evidence="7" type="ORF">Pan181_17140</name>
</gene>
<dbReference type="Proteomes" id="UP000315750">
    <property type="component" value="Chromosome"/>
</dbReference>
<dbReference type="GO" id="GO:0008270">
    <property type="term" value="F:zinc ion binding"/>
    <property type="evidence" value="ECO:0007669"/>
    <property type="project" value="InterPro"/>
</dbReference>
<feature type="signal peptide" evidence="5">
    <location>
        <begin position="1"/>
        <end position="24"/>
    </location>
</feature>
<keyword evidence="8" id="KW-1185">Reference proteome</keyword>
<protein>
    <submittedName>
        <fullName evidence="7">Matrixin</fullName>
    </submittedName>
</protein>
<dbReference type="GO" id="GO:0031012">
    <property type="term" value="C:extracellular matrix"/>
    <property type="evidence" value="ECO:0007669"/>
    <property type="project" value="InterPro"/>
</dbReference>
<proteinExistence type="predicted"/>
<dbReference type="Gene3D" id="2.60.120.380">
    <property type="match status" value="1"/>
</dbReference>
<keyword evidence="4" id="KW-0862">Zinc</keyword>
<dbReference type="SUPFAM" id="SSF63446">
    <property type="entry name" value="Type I dockerin domain"/>
    <property type="match status" value="1"/>
</dbReference>
<accession>A0A518ALA2</accession>
<dbReference type="Gene3D" id="3.40.390.10">
    <property type="entry name" value="Collagenase (Catalytic Domain)"/>
    <property type="match status" value="1"/>
</dbReference>
<feature type="chain" id="PRO_5021781324" evidence="5">
    <location>
        <begin position="25"/>
        <end position="722"/>
    </location>
</feature>
<evidence type="ECO:0000313" key="7">
    <source>
        <dbReference type="EMBL" id="QDU55522.1"/>
    </source>
</evidence>
<keyword evidence="5" id="KW-0732">Signal</keyword>
<dbReference type="GO" id="GO:0006508">
    <property type="term" value="P:proteolysis"/>
    <property type="evidence" value="ECO:0007669"/>
    <property type="project" value="UniProtKB-KW"/>
</dbReference>
<dbReference type="InterPro" id="IPR036439">
    <property type="entry name" value="Dockerin_dom_sf"/>
</dbReference>
<evidence type="ECO:0000259" key="6">
    <source>
        <dbReference type="Pfam" id="PF00413"/>
    </source>
</evidence>
<organism evidence="7 8">
    <name type="scientific">Aeoliella mucimassa</name>
    <dbReference type="NCBI Taxonomy" id="2527972"/>
    <lineage>
        <taxon>Bacteria</taxon>
        <taxon>Pseudomonadati</taxon>
        <taxon>Planctomycetota</taxon>
        <taxon>Planctomycetia</taxon>
        <taxon>Pirellulales</taxon>
        <taxon>Lacipirellulaceae</taxon>
        <taxon>Aeoliella</taxon>
    </lineage>
</organism>